<feature type="region of interest" description="Disordered" evidence="1">
    <location>
        <begin position="140"/>
        <end position="173"/>
    </location>
</feature>
<protein>
    <submittedName>
        <fullName evidence="2">Uncharacterized protein</fullName>
    </submittedName>
</protein>
<dbReference type="Proteomes" id="UP001412067">
    <property type="component" value="Unassembled WGS sequence"/>
</dbReference>
<organism evidence="2 3">
    <name type="scientific">Platanthera guangdongensis</name>
    <dbReference type="NCBI Taxonomy" id="2320717"/>
    <lineage>
        <taxon>Eukaryota</taxon>
        <taxon>Viridiplantae</taxon>
        <taxon>Streptophyta</taxon>
        <taxon>Embryophyta</taxon>
        <taxon>Tracheophyta</taxon>
        <taxon>Spermatophyta</taxon>
        <taxon>Magnoliopsida</taxon>
        <taxon>Liliopsida</taxon>
        <taxon>Asparagales</taxon>
        <taxon>Orchidaceae</taxon>
        <taxon>Orchidoideae</taxon>
        <taxon>Orchideae</taxon>
        <taxon>Orchidinae</taxon>
        <taxon>Platanthera</taxon>
    </lineage>
</organism>
<reference evidence="2 3" key="1">
    <citation type="journal article" date="2022" name="Nat. Plants">
        <title>Genomes of leafy and leafless Platanthera orchids illuminate the evolution of mycoheterotrophy.</title>
        <authorList>
            <person name="Li M.H."/>
            <person name="Liu K.W."/>
            <person name="Li Z."/>
            <person name="Lu H.C."/>
            <person name="Ye Q.L."/>
            <person name="Zhang D."/>
            <person name="Wang J.Y."/>
            <person name="Li Y.F."/>
            <person name="Zhong Z.M."/>
            <person name="Liu X."/>
            <person name="Yu X."/>
            <person name="Liu D.K."/>
            <person name="Tu X.D."/>
            <person name="Liu B."/>
            <person name="Hao Y."/>
            <person name="Liao X.Y."/>
            <person name="Jiang Y.T."/>
            <person name="Sun W.H."/>
            <person name="Chen J."/>
            <person name="Chen Y.Q."/>
            <person name="Ai Y."/>
            <person name="Zhai J.W."/>
            <person name="Wu S.S."/>
            <person name="Zhou Z."/>
            <person name="Hsiao Y.Y."/>
            <person name="Wu W.L."/>
            <person name="Chen Y.Y."/>
            <person name="Lin Y.F."/>
            <person name="Hsu J.L."/>
            <person name="Li C.Y."/>
            <person name="Wang Z.W."/>
            <person name="Zhao X."/>
            <person name="Zhong W.Y."/>
            <person name="Ma X.K."/>
            <person name="Ma L."/>
            <person name="Huang J."/>
            <person name="Chen G.Z."/>
            <person name="Huang M.Z."/>
            <person name="Huang L."/>
            <person name="Peng D.H."/>
            <person name="Luo Y.B."/>
            <person name="Zou S.Q."/>
            <person name="Chen S.P."/>
            <person name="Lan S."/>
            <person name="Tsai W.C."/>
            <person name="Van de Peer Y."/>
            <person name="Liu Z.J."/>
        </authorList>
    </citation>
    <scope>NUCLEOTIDE SEQUENCE [LARGE SCALE GENOMIC DNA]</scope>
    <source>
        <strain evidence="2">Lor288</strain>
    </source>
</reference>
<keyword evidence="3" id="KW-1185">Reference proteome</keyword>
<feature type="region of interest" description="Disordered" evidence="1">
    <location>
        <begin position="218"/>
        <end position="281"/>
    </location>
</feature>
<evidence type="ECO:0000256" key="1">
    <source>
        <dbReference type="SAM" id="MobiDB-lite"/>
    </source>
</evidence>
<dbReference type="EMBL" id="JBBWWR010000013">
    <property type="protein sequence ID" value="KAK8956404.1"/>
    <property type="molecule type" value="Genomic_DNA"/>
</dbReference>
<feature type="region of interest" description="Disordered" evidence="1">
    <location>
        <begin position="344"/>
        <end position="363"/>
    </location>
</feature>
<name>A0ABR2M1Y3_9ASPA</name>
<evidence type="ECO:0000313" key="2">
    <source>
        <dbReference type="EMBL" id="KAK8956404.1"/>
    </source>
</evidence>
<evidence type="ECO:0000313" key="3">
    <source>
        <dbReference type="Proteomes" id="UP001412067"/>
    </source>
</evidence>
<proteinExistence type="predicted"/>
<accession>A0ABR2M1Y3</accession>
<comment type="caution">
    <text evidence="2">The sequence shown here is derived from an EMBL/GenBank/DDBJ whole genome shotgun (WGS) entry which is preliminary data.</text>
</comment>
<gene>
    <name evidence="2" type="ORF">KSP40_PGU017951</name>
</gene>
<feature type="compositionally biased region" description="Basic and acidic residues" evidence="1">
    <location>
        <begin position="218"/>
        <end position="240"/>
    </location>
</feature>
<sequence>MALLCAAASSKPRRPKPFAIRSFPPLCGPASSSAEPLPTNSCLISDRNVPPIRLIDLSPEPTSCGPGSDLRSYQRKIIRPPSAFAIRNFPRGCGPLSAAISKPQLSKEASAVVRGNPKEESELEKITEEDVVGKSVCENDLQKPNRTSSHVRDLSQAGRLCSTEGSDSNNEVEEIEEKLNEVVRRITEGVSSQGKVTTNAVIGRFLGEKNGEKFIKKSCSEKNGENSRKGLGEKDGEKPVRKSLTNFLKDGKRFSSPASLEPKKELNSVTRRFPEGGSDSGKIAKNSVVGRFLDEKNGKKTVGKRSFVPDSVKGGRSQKSQLVEVRHERLVVQALMAAKRCPWMQGKGRGSIGSQPRRKKLKS</sequence>